<dbReference type="Proteomes" id="UP000199614">
    <property type="component" value="Unassembled WGS sequence"/>
</dbReference>
<evidence type="ECO:0000256" key="3">
    <source>
        <dbReference type="ARBA" id="ARBA00022691"/>
    </source>
</evidence>
<dbReference type="RefSeq" id="WP_177238695.1">
    <property type="nucleotide sequence ID" value="NZ_FOUY01000032.1"/>
</dbReference>
<dbReference type="STRING" id="260086.SAMN05216207_103212"/>
<evidence type="ECO:0000256" key="4">
    <source>
        <dbReference type="SAM" id="MobiDB-lite"/>
    </source>
</evidence>
<keyword evidence="2" id="KW-0808">Transferase</keyword>
<keyword evidence="3" id="KW-0949">S-adenosyl-L-methionine</keyword>
<dbReference type="GO" id="GO:0009312">
    <property type="term" value="P:oligosaccharide biosynthetic process"/>
    <property type="evidence" value="ECO:0007669"/>
    <property type="project" value="InterPro"/>
</dbReference>
<protein>
    <submittedName>
        <fullName evidence="5">Nodulation protein S (NodS)</fullName>
    </submittedName>
</protein>
<dbReference type="EMBL" id="FOUY01000032">
    <property type="protein sequence ID" value="SFO13236.1"/>
    <property type="molecule type" value="Genomic_DNA"/>
</dbReference>
<dbReference type="Pfam" id="PF05401">
    <property type="entry name" value="NodS"/>
    <property type="match status" value="1"/>
</dbReference>
<feature type="region of interest" description="Disordered" evidence="4">
    <location>
        <begin position="258"/>
        <end position="278"/>
    </location>
</feature>
<dbReference type="SUPFAM" id="SSF53335">
    <property type="entry name" value="S-adenosyl-L-methionine-dependent methyltransferases"/>
    <property type="match status" value="1"/>
</dbReference>
<proteinExistence type="predicted"/>
<organism evidence="5 6">
    <name type="scientific">Pseudonocardia ammonioxydans</name>
    <dbReference type="NCBI Taxonomy" id="260086"/>
    <lineage>
        <taxon>Bacteria</taxon>
        <taxon>Bacillati</taxon>
        <taxon>Actinomycetota</taxon>
        <taxon>Actinomycetes</taxon>
        <taxon>Pseudonocardiales</taxon>
        <taxon>Pseudonocardiaceae</taxon>
        <taxon>Pseudonocardia</taxon>
    </lineage>
</organism>
<dbReference type="Gene3D" id="3.40.50.150">
    <property type="entry name" value="Vaccinia Virus protein VP39"/>
    <property type="match status" value="1"/>
</dbReference>
<dbReference type="AlphaFoldDB" id="A0A1I5EPF5"/>
<keyword evidence="1" id="KW-0489">Methyltransferase</keyword>
<evidence type="ECO:0000256" key="2">
    <source>
        <dbReference type="ARBA" id="ARBA00022679"/>
    </source>
</evidence>
<gene>
    <name evidence="5" type="ORF">SAMN05216207_103212</name>
</gene>
<name>A0A1I5EPF5_PSUAM</name>
<reference evidence="5 6" key="1">
    <citation type="submission" date="2016-10" db="EMBL/GenBank/DDBJ databases">
        <authorList>
            <person name="de Groot N.N."/>
        </authorList>
    </citation>
    <scope>NUCLEOTIDE SEQUENCE [LARGE SCALE GENOMIC DNA]</scope>
    <source>
        <strain evidence="5 6">CGMCC 4.1877</strain>
    </source>
</reference>
<sequence length="278" mass="30105">MAEFPTPRASVADRARRAARLTLSAAVRATAAPLRAIARTGRADTEPRWAEATWLWQPGWGRGTHDRLYRRPDPYRIGASTYEQQKYGTVMDALTGRRFARTLEVGCGEGDLSVRLAGHTDVLLGVDISAAAVERAAARVPAGTFVRRTLPHEMPDGTFDLIVCTDVLYYWEPVTFRVGTAALLDRLRPGGMLLAYHYRGDFGQAGTADRVHDELRAAARARGLDVEVHTHRDGVGPGAAGARFDVVAAPLPAPVRPVHGVPAPRRPEVAGPAPVPRT</sequence>
<dbReference type="GO" id="GO:0008757">
    <property type="term" value="F:S-adenosylmethionine-dependent methyltransferase activity"/>
    <property type="evidence" value="ECO:0007669"/>
    <property type="project" value="InterPro"/>
</dbReference>
<dbReference type="PANTHER" id="PTHR43464:SF19">
    <property type="entry name" value="UBIQUINONE BIOSYNTHESIS O-METHYLTRANSFERASE, MITOCHONDRIAL"/>
    <property type="match status" value="1"/>
</dbReference>
<dbReference type="InterPro" id="IPR008715">
    <property type="entry name" value="SAM-MeTfrase_NodS-like"/>
</dbReference>
<dbReference type="GO" id="GO:0032259">
    <property type="term" value="P:methylation"/>
    <property type="evidence" value="ECO:0007669"/>
    <property type="project" value="UniProtKB-KW"/>
</dbReference>
<evidence type="ECO:0000313" key="5">
    <source>
        <dbReference type="EMBL" id="SFO13236.1"/>
    </source>
</evidence>
<dbReference type="InterPro" id="IPR029063">
    <property type="entry name" value="SAM-dependent_MTases_sf"/>
</dbReference>
<evidence type="ECO:0000313" key="6">
    <source>
        <dbReference type="Proteomes" id="UP000199614"/>
    </source>
</evidence>
<dbReference type="PANTHER" id="PTHR43464">
    <property type="entry name" value="METHYLTRANSFERASE"/>
    <property type="match status" value="1"/>
</dbReference>
<accession>A0A1I5EPF5</accession>
<keyword evidence="6" id="KW-1185">Reference proteome</keyword>
<dbReference type="CDD" id="cd02440">
    <property type="entry name" value="AdoMet_MTases"/>
    <property type="match status" value="1"/>
</dbReference>
<evidence type="ECO:0000256" key="1">
    <source>
        <dbReference type="ARBA" id="ARBA00022603"/>
    </source>
</evidence>